<dbReference type="GO" id="GO:0031201">
    <property type="term" value="C:SNARE complex"/>
    <property type="evidence" value="ECO:0000318"/>
    <property type="project" value="GO_Central"/>
</dbReference>
<keyword evidence="7 9" id="KW-0472">Membrane</keyword>
<keyword evidence="4 9" id="KW-0812">Transmembrane</keyword>
<dbReference type="CDD" id="cd15848">
    <property type="entry name" value="SNARE_syntaxin1-like"/>
    <property type="match status" value="1"/>
</dbReference>
<dbReference type="InterPro" id="IPR045242">
    <property type="entry name" value="Syntaxin"/>
</dbReference>
<evidence type="ECO:0000256" key="1">
    <source>
        <dbReference type="ARBA" id="ARBA00004211"/>
    </source>
</evidence>
<evidence type="ECO:0000256" key="9">
    <source>
        <dbReference type="SAM" id="Phobius"/>
    </source>
</evidence>
<evidence type="ECO:0000259" key="10">
    <source>
        <dbReference type="PROSITE" id="PS50192"/>
    </source>
</evidence>
<reference evidence="11 12" key="2">
    <citation type="journal article" date="2010" name="Nucleic Acids Res.">
        <title>BeetleBase in 2010: revisions to provide comprehensive genomic information for Tribolium castaneum.</title>
        <authorList>
            <person name="Kim H.S."/>
            <person name="Murphy T."/>
            <person name="Xia J."/>
            <person name="Caragea D."/>
            <person name="Park Y."/>
            <person name="Beeman R.W."/>
            <person name="Lorenzen M.D."/>
            <person name="Butcher S."/>
            <person name="Manak J.R."/>
            <person name="Brown S.J."/>
        </authorList>
    </citation>
    <scope>GENOME REANNOTATION</scope>
    <source>
        <strain evidence="11 12">Georgia GA2</strain>
    </source>
</reference>
<accession>D6X206</accession>
<dbReference type="GO" id="GO:0012505">
    <property type="term" value="C:endomembrane system"/>
    <property type="evidence" value="ECO:0000318"/>
    <property type="project" value="GO_Central"/>
</dbReference>
<feature type="compositionally biased region" description="Basic and acidic residues" evidence="8">
    <location>
        <begin position="1"/>
        <end position="19"/>
    </location>
</feature>
<sequence>MVKDRLNELKQQKSRKNEKAQNTTIEIENNSTQNDTEDENKKLRQTFERAGVIAQWIEQIESNNQDIRVYLRRLEDLKYNQKDVDEKLNSFFQNNKSIAQQLVPKLKEVDKELSEIKSESTEKRIKTIQYNTSKKRFEKAFLDNNQLLENYKSAQKAIIKSQLQARGYFQATDDEVARLLEEGTDIQVFTENILAETAEAKRILADVEERHQTLLQIERLLIEVRDLFVEMSILIDSQQELIDRIDYQAQSATDHIGAVDLAAVRRSKRKYMKRKLWVILAIIVLVIILLVILLK</sequence>
<comment type="similarity">
    <text evidence="2">Belongs to the syntaxin family.</text>
</comment>
<dbReference type="GO" id="GO:0048278">
    <property type="term" value="P:vesicle docking"/>
    <property type="evidence" value="ECO:0000318"/>
    <property type="project" value="GO_Central"/>
</dbReference>
<evidence type="ECO:0000256" key="3">
    <source>
        <dbReference type="ARBA" id="ARBA00022448"/>
    </source>
</evidence>
<dbReference type="EMBL" id="KQ971371">
    <property type="protein sequence ID" value="EFA09941.1"/>
    <property type="molecule type" value="Genomic_DNA"/>
</dbReference>
<feature type="region of interest" description="Disordered" evidence="8">
    <location>
        <begin position="1"/>
        <end position="40"/>
    </location>
</feature>
<dbReference type="PROSITE" id="PS50192">
    <property type="entry name" value="T_SNARE"/>
    <property type="match status" value="1"/>
</dbReference>
<evidence type="ECO:0000313" key="11">
    <source>
        <dbReference type="EMBL" id="EFA09941.1"/>
    </source>
</evidence>
<gene>
    <name evidence="11" type="primary">AUGUSTUS-3.0.2_12094</name>
    <name evidence="11" type="ORF">TcasGA2_TC012094</name>
</gene>
<dbReference type="Gene3D" id="1.20.58.70">
    <property type="match status" value="1"/>
</dbReference>
<dbReference type="GO" id="GO:0005886">
    <property type="term" value="C:plasma membrane"/>
    <property type="evidence" value="ECO:0000318"/>
    <property type="project" value="GO_Central"/>
</dbReference>
<dbReference type="InParanoid" id="D6X206"/>
<feature type="compositionally biased region" description="Polar residues" evidence="8">
    <location>
        <begin position="20"/>
        <end position="34"/>
    </location>
</feature>
<dbReference type="Gene3D" id="1.20.5.110">
    <property type="match status" value="1"/>
</dbReference>
<dbReference type="GO" id="GO:0006886">
    <property type="term" value="P:intracellular protein transport"/>
    <property type="evidence" value="ECO:0000318"/>
    <property type="project" value="GO_Central"/>
</dbReference>
<dbReference type="OrthoDB" id="10255013at2759"/>
<name>D6X206_TRICA</name>
<dbReference type="InterPro" id="IPR010989">
    <property type="entry name" value="SNARE"/>
</dbReference>
<feature type="transmembrane region" description="Helical" evidence="9">
    <location>
        <begin position="276"/>
        <end position="294"/>
    </location>
</feature>
<dbReference type="GO" id="GO:0006887">
    <property type="term" value="P:exocytosis"/>
    <property type="evidence" value="ECO:0000318"/>
    <property type="project" value="GO_Central"/>
</dbReference>
<evidence type="ECO:0000256" key="6">
    <source>
        <dbReference type="ARBA" id="ARBA00022989"/>
    </source>
</evidence>
<dbReference type="KEGG" id="tca:660847"/>
<dbReference type="PANTHER" id="PTHR19957">
    <property type="entry name" value="SYNTAXIN"/>
    <property type="match status" value="1"/>
</dbReference>
<dbReference type="SUPFAM" id="SSF47661">
    <property type="entry name" value="t-snare proteins"/>
    <property type="match status" value="1"/>
</dbReference>
<dbReference type="GO" id="GO:0005484">
    <property type="term" value="F:SNAP receptor activity"/>
    <property type="evidence" value="ECO:0000318"/>
    <property type="project" value="GO_Central"/>
</dbReference>
<evidence type="ECO:0000256" key="8">
    <source>
        <dbReference type="SAM" id="MobiDB-lite"/>
    </source>
</evidence>
<dbReference type="HOGENOM" id="CLU_970656_0_0_1"/>
<evidence type="ECO:0000256" key="5">
    <source>
        <dbReference type="ARBA" id="ARBA00022775"/>
    </source>
</evidence>
<evidence type="ECO:0000256" key="4">
    <source>
        <dbReference type="ARBA" id="ARBA00022692"/>
    </source>
</evidence>
<reference evidence="11 12" key="1">
    <citation type="journal article" date="2008" name="Nature">
        <title>The genome of the model beetle and pest Tribolium castaneum.</title>
        <authorList>
            <consortium name="Tribolium Genome Sequencing Consortium"/>
            <person name="Richards S."/>
            <person name="Gibbs R.A."/>
            <person name="Weinstock G.M."/>
            <person name="Brown S.J."/>
            <person name="Denell R."/>
            <person name="Beeman R.W."/>
            <person name="Gibbs R."/>
            <person name="Beeman R.W."/>
            <person name="Brown S.J."/>
            <person name="Bucher G."/>
            <person name="Friedrich M."/>
            <person name="Grimmelikhuijzen C.J."/>
            <person name="Klingler M."/>
            <person name="Lorenzen M."/>
            <person name="Richards S."/>
            <person name="Roth S."/>
            <person name="Schroder R."/>
            <person name="Tautz D."/>
            <person name="Zdobnov E.M."/>
            <person name="Muzny D."/>
            <person name="Gibbs R.A."/>
            <person name="Weinstock G.M."/>
            <person name="Attaway T."/>
            <person name="Bell S."/>
            <person name="Buhay C.J."/>
            <person name="Chandrabose M.N."/>
            <person name="Chavez D."/>
            <person name="Clerk-Blankenburg K.P."/>
            <person name="Cree A."/>
            <person name="Dao M."/>
            <person name="Davis C."/>
            <person name="Chacko J."/>
            <person name="Dinh H."/>
            <person name="Dugan-Rocha S."/>
            <person name="Fowler G."/>
            <person name="Garner T.T."/>
            <person name="Garnes J."/>
            <person name="Gnirke A."/>
            <person name="Hawes A."/>
            <person name="Hernandez J."/>
            <person name="Hines S."/>
            <person name="Holder M."/>
            <person name="Hume J."/>
            <person name="Jhangiani S.N."/>
            <person name="Joshi V."/>
            <person name="Khan Z.M."/>
            <person name="Jackson L."/>
            <person name="Kovar C."/>
            <person name="Kowis A."/>
            <person name="Lee S."/>
            <person name="Lewis L.R."/>
            <person name="Margolis J."/>
            <person name="Morgan M."/>
            <person name="Nazareth L.V."/>
            <person name="Nguyen N."/>
            <person name="Okwuonu G."/>
            <person name="Parker D."/>
            <person name="Richards S."/>
            <person name="Ruiz S.J."/>
            <person name="Santibanez J."/>
            <person name="Savard J."/>
            <person name="Scherer S.E."/>
            <person name="Schneider B."/>
            <person name="Sodergren E."/>
            <person name="Tautz D."/>
            <person name="Vattahil S."/>
            <person name="Villasana D."/>
            <person name="White C.S."/>
            <person name="Wright R."/>
            <person name="Park Y."/>
            <person name="Beeman R.W."/>
            <person name="Lord J."/>
            <person name="Oppert B."/>
            <person name="Lorenzen M."/>
            <person name="Brown S."/>
            <person name="Wang L."/>
            <person name="Savard J."/>
            <person name="Tautz D."/>
            <person name="Richards S."/>
            <person name="Weinstock G."/>
            <person name="Gibbs R.A."/>
            <person name="Liu Y."/>
            <person name="Worley K."/>
            <person name="Weinstock G."/>
            <person name="Elsik C.G."/>
            <person name="Reese J.T."/>
            <person name="Elhaik E."/>
            <person name="Landan G."/>
            <person name="Graur D."/>
            <person name="Arensburger P."/>
            <person name="Atkinson P."/>
            <person name="Beeman R.W."/>
            <person name="Beidler J."/>
            <person name="Brown S.J."/>
            <person name="Demuth J.P."/>
            <person name="Drury D.W."/>
            <person name="Du Y.Z."/>
            <person name="Fujiwara H."/>
            <person name="Lorenzen M."/>
            <person name="Maselli V."/>
            <person name="Osanai M."/>
            <person name="Park Y."/>
            <person name="Robertson H.M."/>
            <person name="Tu Z."/>
            <person name="Wang J.J."/>
            <person name="Wang S."/>
            <person name="Richards S."/>
            <person name="Song H."/>
            <person name="Zhang L."/>
            <person name="Sodergren E."/>
            <person name="Werner D."/>
            <person name="Stanke M."/>
            <person name="Morgenstern B."/>
            <person name="Solovyev V."/>
            <person name="Kosarev P."/>
            <person name="Brown G."/>
            <person name="Chen H.C."/>
            <person name="Ermolaeva O."/>
            <person name="Hlavina W."/>
            <person name="Kapustin Y."/>
            <person name="Kiryutin B."/>
            <person name="Kitts P."/>
            <person name="Maglott D."/>
            <person name="Pruitt K."/>
            <person name="Sapojnikov V."/>
            <person name="Souvorov A."/>
            <person name="Mackey A.J."/>
            <person name="Waterhouse R.M."/>
            <person name="Wyder S."/>
            <person name="Zdobnov E.M."/>
            <person name="Zdobnov E.M."/>
            <person name="Wyder S."/>
            <person name="Kriventseva E.V."/>
            <person name="Kadowaki T."/>
            <person name="Bork P."/>
            <person name="Aranda M."/>
            <person name="Bao R."/>
            <person name="Beermann A."/>
            <person name="Berns N."/>
            <person name="Bolognesi R."/>
            <person name="Bonneton F."/>
            <person name="Bopp D."/>
            <person name="Brown S.J."/>
            <person name="Bucher G."/>
            <person name="Butts T."/>
            <person name="Chaumot A."/>
            <person name="Denell R.E."/>
            <person name="Ferrier D.E."/>
            <person name="Friedrich M."/>
            <person name="Gordon C.M."/>
            <person name="Jindra M."/>
            <person name="Klingler M."/>
            <person name="Lan Q."/>
            <person name="Lattorff H.M."/>
            <person name="Laudet V."/>
            <person name="von Levetsow C."/>
            <person name="Liu Z."/>
            <person name="Lutz R."/>
            <person name="Lynch J.A."/>
            <person name="da Fonseca R.N."/>
            <person name="Posnien N."/>
            <person name="Reuter R."/>
            <person name="Roth S."/>
            <person name="Savard J."/>
            <person name="Schinko J.B."/>
            <person name="Schmitt C."/>
            <person name="Schoppmeier M."/>
            <person name="Schroder R."/>
            <person name="Shippy T.D."/>
            <person name="Simonnet F."/>
            <person name="Marques-Souza H."/>
            <person name="Tautz D."/>
            <person name="Tomoyasu Y."/>
            <person name="Trauner J."/>
            <person name="Van der Zee M."/>
            <person name="Vervoort M."/>
            <person name="Wittkopp N."/>
            <person name="Wimmer E.A."/>
            <person name="Yang X."/>
            <person name="Jones A.K."/>
            <person name="Sattelle D.B."/>
            <person name="Ebert P.R."/>
            <person name="Nelson D."/>
            <person name="Scott J.G."/>
            <person name="Beeman R.W."/>
            <person name="Muthukrishnan S."/>
            <person name="Kramer K.J."/>
            <person name="Arakane Y."/>
            <person name="Beeman R.W."/>
            <person name="Zhu Q."/>
            <person name="Hogenkamp D."/>
            <person name="Dixit R."/>
            <person name="Oppert B."/>
            <person name="Jiang H."/>
            <person name="Zou Z."/>
            <person name="Marshall J."/>
            <person name="Elpidina E."/>
            <person name="Vinokurov K."/>
            <person name="Oppert C."/>
            <person name="Zou Z."/>
            <person name="Evans J."/>
            <person name="Lu Z."/>
            <person name="Zhao P."/>
            <person name="Sumathipala N."/>
            <person name="Altincicek B."/>
            <person name="Vilcinskas A."/>
            <person name="Williams M."/>
            <person name="Hultmark D."/>
            <person name="Hetru C."/>
            <person name="Jiang H."/>
            <person name="Grimmelikhuijzen C.J."/>
            <person name="Hauser F."/>
            <person name="Cazzamali G."/>
            <person name="Williamson M."/>
            <person name="Park Y."/>
            <person name="Li B."/>
            <person name="Tanaka Y."/>
            <person name="Predel R."/>
            <person name="Neupert S."/>
            <person name="Schachtner J."/>
            <person name="Verleyen P."/>
            <person name="Raible F."/>
            <person name="Bork P."/>
            <person name="Friedrich M."/>
            <person name="Walden K.K."/>
            <person name="Robertson H.M."/>
            <person name="Angeli S."/>
            <person name="Foret S."/>
            <person name="Bucher G."/>
            <person name="Schuetz S."/>
            <person name="Maleszka R."/>
            <person name="Wimmer E.A."/>
            <person name="Beeman R.W."/>
            <person name="Lorenzen M."/>
            <person name="Tomoyasu Y."/>
            <person name="Miller S.C."/>
            <person name="Grossmann D."/>
            <person name="Bucher G."/>
        </authorList>
    </citation>
    <scope>NUCLEOTIDE SEQUENCE [LARGE SCALE GENOMIC DNA]</scope>
    <source>
        <strain evidence="11 12">Georgia GA2</strain>
    </source>
</reference>
<protein>
    <submittedName>
        <fullName evidence="11">Syntaxin-4-like Protein</fullName>
    </submittedName>
</protein>
<dbReference type="OMA" id="WMCVGVI"/>
<dbReference type="PANTHER" id="PTHR19957:SF424">
    <property type="entry name" value="SYNTAXIN-1A"/>
    <property type="match status" value="1"/>
</dbReference>
<dbReference type="AlphaFoldDB" id="D6X206"/>
<evidence type="ECO:0000256" key="2">
    <source>
        <dbReference type="ARBA" id="ARBA00009063"/>
    </source>
</evidence>
<dbReference type="InterPro" id="IPR006011">
    <property type="entry name" value="Syntaxin_N"/>
</dbReference>
<keyword evidence="6 9" id="KW-1133">Transmembrane helix</keyword>
<dbReference type="GO" id="GO:0006906">
    <property type="term" value="P:vesicle fusion"/>
    <property type="evidence" value="ECO:0000318"/>
    <property type="project" value="GO_Central"/>
</dbReference>
<evidence type="ECO:0000313" key="12">
    <source>
        <dbReference type="Proteomes" id="UP000007266"/>
    </source>
</evidence>
<keyword evidence="12" id="KW-1185">Reference proteome</keyword>
<dbReference type="InterPro" id="IPR000727">
    <property type="entry name" value="T_SNARE_dom"/>
</dbReference>
<dbReference type="GO" id="GO:0000149">
    <property type="term" value="F:SNARE binding"/>
    <property type="evidence" value="ECO:0000318"/>
    <property type="project" value="GO_Central"/>
</dbReference>
<comment type="subcellular location">
    <subcellularLocation>
        <location evidence="1">Membrane</location>
        <topology evidence="1">Single-pass type IV membrane protein</topology>
    </subcellularLocation>
</comment>
<dbReference type="Proteomes" id="UP000007266">
    <property type="component" value="Linkage group 9"/>
</dbReference>
<feature type="domain" description="T-SNARE coiled-coil homology" evidence="10">
    <location>
        <begin position="204"/>
        <end position="256"/>
    </location>
</feature>
<dbReference type="Pfam" id="PF00804">
    <property type="entry name" value="Syntaxin"/>
    <property type="match status" value="1"/>
</dbReference>
<dbReference type="SMART" id="SM00397">
    <property type="entry name" value="t_SNARE"/>
    <property type="match status" value="1"/>
</dbReference>
<keyword evidence="3" id="KW-0813">Transport</keyword>
<organism evidence="11 12">
    <name type="scientific">Tribolium castaneum</name>
    <name type="common">Red flour beetle</name>
    <dbReference type="NCBI Taxonomy" id="7070"/>
    <lineage>
        <taxon>Eukaryota</taxon>
        <taxon>Metazoa</taxon>
        <taxon>Ecdysozoa</taxon>
        <taxon>Arthropoda</taxon>
        <taxon>Hexapoda</taxon>
        <taxon>Insecta</taxon>
        <taxon>Pterygota</taxon>
        <taxon>Neoptera</taxon>
        <taxon>Endopterygota</taxon>
        <taxon>Coleoptera</taxon>
        <taxon>Polyphaga</taxon>
        <taxon>Cucujiformia</taxon>
        <taxon>Tenebrionidae</taxon>
        <taxon>Tenebrionidae incertae sedis</taxon>
        <taxon>Tribolium</taxon>
    </lineage>
</organism>
<dbReference type="PhylomeDB" id="D6X206"/>
<dbReference type="GO" id="GO:0006836">
    <property type="term" value="P:neurotransmitter transport"/>
    <property type="evidence" value="ECO:0007669"/>
    <property type="project" value="UniProtKB-KW"/>
</dbReference>
<keyword evidence="5" id="KW-0532">Neurotransmitter transport</keyword>
<dbReference type="eggNOG" id="KOG0810">
    <property type="taxonomic scope" value="Eukaryota"/>
</dbReference>
<dbReference type="STRING" id="7070.D6X206"/>
<proteinExistence type="inferred from homology"/>
<evidence type="ECO:0000256" key="7">
    <source>
        <dbReference type="ARBA" id="ARBA00023136"/>
    </source>
</evidence>